<dbReference type="RefSeq" id="WP_091364663.1">
    <property type="nucleotide sequence ID" value="NZ_FMXA01000013.1"/>
</dbReference>
<dbReference type="EMBL" id="FMXA01000013">
    <property type="protein sequence ID" value="SDA52883.1"/>
    <property type="molecule type" value="Genomic_DNA"/>
</dbReference>
<organism evidence="3 4">
    <name type="scientific">Allisonella histaminiformans</name>
    <dbReference type="NCBI Taxonomy" id="209880"/>
    <lineage>
        <taxon>Bacteria</taxon>
        <taxon>Bacillati</taxon>
        <taxon>Bacillota</taxon>
        <taxon>Negativicutes</taxon>
        <taxon>Veillonellales</taxon>
        <taxon>Veillonellaceae</taxon>
        <taxon>Allisonella</taxon>
    </lineage>
</organism>
<feature type="compositionally biased region" description="Basic and acidic residues" evidence="1">
    <location>
        <begin position="1"/>
        <end position="23"/>
    </location>
</feature>
<evidence type="ECO:0000313" key="4">
    <source>
        <dbReference type="Proteomes" id="UP000199689"/>
    </source>
</evidence>
<keyword evidence="2" id="KW-1133">Transmembrane helix</keyword>
<dbReference type="STRING" id="209880.SAMN02910343_01116"/>
<dbReference type="GeneID" id="87756135"/>
<gene>
    <name evidence="3" type="ORF">SAMN02910343_01116</name>
</gene>
<accession>A0A1G5W459</accession>
<evidence type="ECO:0000256" key="2">
    <source>
        <dbReference type="SAM" id="Phobius"/>
    </source>
</evidence>
<dbReference type="AlphaFoldDB" id="A0A1G5W459"/>
<protein>
    <submittedName>
        <fullName evidence="3">Uncharacterized protein</fullName>
    </submittedName>
</protein>
<reference evidence="3 4" key="1">
    <citation type="submission" date="2016-10" db="EMBL/GenBank/DDBJ databases">
        <authorList>
            <person name="de Groot N.N."/>
        </authorList>
    </citation>
    <scope>NUCLEOTIDE SEQUENCE [LARGE SCALE GENOMIC DNA]</scope>
    <source>
        <strain evidence="3 4">DSM 15230</strain>
    </source>
</reference>
<keyword evidence="4" id="KW-1185">Reference proteome</keyword>
<evidence type="ECO:0000256" key="1">
    <source>
        <dbReference type="SAM" id="MobiDB-lite"/>
    </source>
</evidence>
<dbReference type="Proteomes" id="UP000199689">
    <property type="component" value="Unassembled WGS sequence"/>
</dbReference>
<keyword evidence="2" id="KW-0812">Transmembrane</keyword>
<feature type="transmembrane region" description="Helical" evidence="2">
    <location>
        <begin position="71"/>
        <end position="104"/>
    </location>
</feature>
<dbReference type="OrthoDB" id="1634642at2"/>
<keyword evidence="2" id="KW-0472">Membrane</keyword>
<name>A0A1G5W459_9FIRM</name>
<feature type="compositionally biased region" description="Basic and acidic residues" evidence="1">
    <location>
        <begin position="34"/>
        <end position="43"/>
    </location>
</feature>
<evidence type="ECO:0000313" key="3">
    <source>
        <dbReference type="EMBL" id="SDA52883.1"/>
    </source>
</evidence>
<feature type="region of interest" description="Disordered" evidence="1">
    <location>
        <begin position="1"/>
        <end position="43"/>
    </location>
</feature>
<sequence length="109" mass="12295">MTEDKNTQVHEEPQVMSETDVHDFQGLTLNENGQEERSREQMDWDDAAKQAGIHVIHIHSLPLWKKILYGAAFIGFLMLLAVAVWFAFVGFGAILAVAALVYVVSRLLR</sequence>
<proteinExistence type="predicted"/>